<dbReference type="PROSITE" id="PS50994">
    <property type="entry name" value="INTEGRASE"/>
    <property type="match status" value="1"/>
</dbReference>
<dbReference type="AlphaFoldDB" id="A0AAV0ET10"/>
<keyword evidence="1" id="KW-0645">Protease</keyword>
<evidence type="ECO:0000259" key="6">
    <source>
        <dbReference type="PROSITE" id="PS50994"/>
    </source>
</evidence>
<evidence type="ECO:0000256" key="3">
    <source>
        <dbReference type="ARBA" id="ARBA00022750"/>
    </source>
</evidence>
<dbReference type="PANTHER" id="PTHR42648">
    <property type="entry name" value="TRANSPOSASE, PUTATIVE-RELATED"/>
    <property type="match status" value="1"/>
</dbReference>
<dbReference type="GO" id="GO:0015074">
    <property type="term" value="P:DNA integration"/>
    <property type="evidence" value="ECO:0007669"/>
    <property type="project" value="InterPro"/>
</dbReference>
<keyword evidence="8" id="KW-1185">Reference proteome</keyword>
<comment type="caution">
    <text evidence="7">The sequence shown here is derived from an EMBL/GenBank/DDBJ whole genome shotgun (WGS) entry which is preliminary data.</text>
</comment>
<feature type="compositionally biased region" description="Polar residues" evidence="5">
    <location>
        <begin position="491"/>
        <end position="501"/>
    </location>
</feature>
<dbReference type="InterPro" id="IPR054722">
    <property type="entry name" value="PolX-like_BBD"/>
</dbReference>
<dbReference type="Proteomes" id="UP001152523">
    <property type="component" value="Unassembled WGS sequence"/>
</dbReference>
<dbReference type="GO" id="GO:0046872">
    <property type="term" value="F:metal ion binding"/>
    <property type="evidence" value="ECO:0007669"/>
    <property type="project" value="UniProtKB-KW"/>
</dbReference>
<keyword evidence="2" id="KW-0479">Metal-binding</keyword>
<sequence>MADLLPYSRSWIIDSGASEHITCDDTNLVNVSSSSSQQPVRIPNGELIPVHSVGSLYLPNGLYLHRVLYIPKFQCNLLSASRLTKDLNCTLTFFQDLCVLQDLPSKKLIGVGRFRDGLSYLDFQRDERVAMSVSVNSDIWHQRLGHASDGKLRHISSLKGFRESSKFCDSCIRAKQTRLPFPTSTIKTTRCFELIHCDIWGGYRCDSISGARYFLSIIDDFTRGVWVYLMKNKSEVSQFLIQFCNMVHTQFDQKVKRIRADNGLEFQTNNLYDYYGQNGILLETSCTDTPQQNGVVERKHRHILEIARALRFQSGLPIDFWGECILTAVYIINRLPSPIIFNKSPFEMLFGKIPSYDHLRVFGCLVYAHDNKRKDKFSERESPCIFIGYPYGQKAYKVFDLKRHVVYSSRDVTFFEEKFPFKINLGEELEFPAVVEKVYRNVLSCELPAMQPHTSHYRPIFHPVVSSGQPSFGEEVDQQLINQKQQEKSRSSGPKQTTTSEELSRGPTIEKGSHLLPSEMDTSPCDQPLIPQIYGQQPSPVEQRHMTLSFGQLEPSPTTFVRDSACQDSTCEVINKLPTHASIPPMPNNCGQPSIHPDTSGKETIPMGPINSSILKPCIAPASSQSKKSERNRKLPKHLADYETDLPPSLDHSRSTAHSVDSTVYPISNFINYDKFSKSHKVFLAAITSRDEPKYFYQAVQDPLWREAMQKEVNALEENNTWTLVHLPPGKKVVDSKWVYKIKYKPNGDVERYKARLVAKGYTQVEGVDFHETFAPVAKLVTVRCMLAVAAKRNWIVHQLDVNNAFLHGDLSEDVYMRMPQGFTKIGDTRVCKLQKSLYGLKQASRNWYYKFTHALTRVGFRQCQADHSLFIFQQGSIITLPLSMLMMFSWLEIPWPTLIV</sequence>
<dbReference type="InterPro" id="IPR013103">
    <property type="entry name" value="RVT_2"/>
</dbReference>
<keyword evidence="3" id="KW-0064">Aspartyl protease</keyword>
<dbReference type="SUPFAM" id="SSF56672">
    <property type="entry name" value="DNA/RNA polymerases"/>
    <property type="match status" value="1"/>
</dbReference>
<keyword evidence="4" id="KW-0378">Hydrolase</keyword>
<evidence type="ECO:0000313" key="7">
    <source>
        <dbReference type="EMBL" id="CAH9126269.1"/>
    </source>
</evidence>
<dbReference type="GO" id="GO:0006508">
    <property type="term" value="P:proteolysis"/>
    <property type="evidence" value="ECO:0007669"/>
    <property type="project" value="UniProtKB-KW"/>
</dbReference>
<dbReference type="PANTHER" id="PTHR42648:SF29">
    <property type="entry name" value="RNA-DIRECTED DNA POLYMERASE"/>
    <property type="match status" value="1"/>
</dbReference>
<dbReference type="SUPFAM" id="SSF53098">
    <property type="entry name" value="Ribonuclease H-like"/>
    <property type="match status" value="1"/>
</dbReference>
<feature type="domain" description="Integrase catalytic" evidence="6">
    <location>
        <begin position="178"/>
        <end position="353"/>
    </location>
</feature>
<dbReference type="Pfam" id="PF25597">
    <property type="entry name" value="SH3_retrovirus"/>
    <property type="match status" value="1"/>
</dbReference>
<dbReference type="InterPro" id="IPR012337">
    <property type="entry name" value="RNaseH-like_sf"/>
</dbReference>
<dbReference type="EMBL" id="CAMAPF010000942">
    <property type="protein sequence ID" value="CAH9126269.1"/>
    <property type="molecule type" value="Genomic_DNA"/>
</dbReference>
<evidence type="ECO:0000256" key="5">
    <source>
        <dbReference type="SAM" id="MobiDB-lite"/>
    </source>
</evidence>
<gene>
    <name evidence="7" type="ORF">CEPIT_LOCUS27400</name>
</gene>
<proteinExistence type="predicted"/>
<protein>
    <recommendedName>
        <fullName evidence="6">Integrase catalytic domain-containing protein</fullName>
    </recommendedName>
</protein>
<accession>A0AAV0ET10</accession>
<dbReference type="Pfam" id="PF07727">
    <property type="entry name" value="RVT_2"/>
    <property type="match status" value="1"/>
</dbReference>
<evidence type="ECO:0000256" key="4">
    <source>
        <dbReference type="ARBA" id="ARBA00022801"/>
    </source>
</evidence>
<dbReference type="Pfam" id="PF22936">
    <property type="entry name" value="Pol_BBD"/>
    <property type="match status" value="1"/>
</dbReference>
<feature type="region of interest" description="Disordered" evidence="5">
    <location>
        <begin position="480"/>
        <end position="535"/>
    </location>
</feature>
<organism evidence="7 8">
    <name type="scientific">Cuscuta epithymum</name>
    <dbReference type="NCBI Taxonomy" id="186058"/>
    <lineage>
        <taxon>Eukaryota</taxon>
        <taxon>Viridiplantae</taxon>
        <taxon>Streptophyta</taxon>
        <taxon>Embryophyta</taxon>
        <taxon>Tracheophyta</taxon>
        <taxon>Spermatophyta</taxon>
        <taxon>Magnoliopsida</taxon>
        <taxon>eudicotyledons</taxon>
        <taxon>Gunneridae</taxon>
        <taxon>Pentapetalae</taxon>
        <taxon>asterids</taxon>
        <taxon>lamiids</taxon>
        <taxon>Solanales</taxon>
        <taxon>Convolvulaceae</taxon>
        <taxon>Cuscuteae</taxon>
        <taxon>Cuscuta</taxon>
        <taxon>Cuscuta subgen. Cuscuta</taxon>
    </lineage>
</organism>
<dbReference type="InterPro" id="IPR025724">
    <property type="entry name" value="GAG-pre-integrase_dom"/>
</dbReference>
<feature type="region of interest" description="Disordered" evidence="5">
    <location>
        <begin position="584"/>
        <end position="607"/>
    </location>
</feature>
<evidence type="ECO:0000256" key="1">
    <source>
        <dbReference type="ARBA" id="ARBA00022670"/>
    </source>
</evidence>
<dbReference type="GO" id="GO:0004190">
    <property type="term" value="F:aspartic-type endopeptidase activity"/>
    <property type="evidence" value="ECO:0007669"/>
    <property type="project" value="UniProtKB-KW"/>
</dbReference>
<name>A0AAV0ET10_9ASTE</name>
<dbReference type="InterPro" id="IPR001584">
    <property type="entry name" value="Integrase_cat-core"/>
</dbReference>
<dbReference type="GO" id="GO:0003676">
    <property type="term" value="F:nucleic acid binding"/>
    <property type="evidence" value="ECO:0007669"/>
    <property type="project" value="InterPro"/>
</dbReference>
<dbReference type="InterPro" id="IPR043502">
    <property type="entry name" value="DNA/RNA_pol_sf"/>
</dbReference>
<dbReference type="InterPro" id="IPR036397">
    <property type="entry name" value="RNaseH_sf"/>
</dbReference>
<dbReference type="Pfam" id="PF13976">
    <property type="entry name" value="gag_pre-integrs"/>
    <property type="match status" value="1"/>
</dbReference>
<dbReference type="InterPro" id="IPR057670">
    <property type="entry name" value="SH3_retrovirus"/>
</dbReference>
<dbReference type="Gene3D" id="3.30.420.10">
    <property type="entry name" value="Ribonuclease H-like superfamily/Ribonuclease H"/>
    <property type="match status" value="1"/>
</dbReference>
<reference evidence="7" key="1">
    <citation type="submission" date="2022-07" db="EMBL/GenBank/DDBJ databases">
        <authorList>
            <person name="Macas J."/>
            <person name="Novak P."/>
            <person name="Neumann P."/>
        </authorList>
    </citation>
    <scope>NUCLEOTIDE SEQUENCE</scope>
</reference>
<evidence type="ECO:0000313" key="8">
    <source>
        <dbReference type="Proteomes" id="UP001152523"/>
    </source>
</evidence>
<evidence type="ECO:0000256" key="2">
    <source>
        <dbReference type="ARBA" id="ARBA00022723"/>
    </source>
</evidence>
<dbReference type="InterPro" id="IPR039537">
    <property type="entry name" value="Retrotran_Ty1/copia-like"/>
</dbReference>